<dbReference type="SMART" id="SM00490">
    <property type="entry name" value="HELICc"/>
    <property type="match status" value="1"/>
</dbReference>
<accession>A0A0C2IER9</accession>
<comment type="caution">
    <text evidence="10">The sequence shown here is derived from an EMBL/GenBank/DDBJ whole genome shotgun (WGS) entry which is preliminary data.</text>
</comment>
<protein>
    <recommendedName>
        <fullName evidence="1">RNA helicase</fullName>
        <ecNumber evidence="1">3.6.4.13</ecNumber>
    </recommendedName>
</protein>
<keyword evidence="3" id="KW-0378">Hydrolase</keyword>
<evidence type="ECO:0000256" key="2">
    <source>
        <dbReference type="ARBA" id="ARBA00022741"/>
    </source>
</evidence>
<dbReference type="PROSITE" id="PS51195">
    <property type="entry name" value="Q_MOTIF"/>
    <property type="match status" value="1"/>
</dbReference>
<evidence type="ECO:0000256" key="1">
    <source>
        <dbReference type="ARBA" id="ARBA00012552"/>
    </source>
</evidence>
<dbReference type="GO" id="GO:0016787">
    <property type="term" value="F:hydrolase activity"/>
    <property type="evidence" value="ECO:0007669"/>
    <property type="project" value="UniProtKB-KW"/>
</dbReference>
<gene>
    <name evidence="10" type="ORF">RF11_15033</name>
</gene>
<feature type="domain" description="Helicase C-terminal" evidence="8">
    <location>
        <begin position="254"/>
        <end position="415"/>
    </location>
</feature>
<dbReference type="SMART" id="SM00487">
    <property type="entry name" value="DEXDc"/>
    <property type="match status" value="1"/>
</dbReference>
<keyword evidence="10" id="KW-0396">Initiation factor</keyword>
<dbReference type="InterPro" id="IPR050079">
    <property type="entry name" value="DEAD_box_RNA_helicase"/>
</dbReference>
<dbReference type="GO" id="GO:0003743">
    <property type="term" value="F:translation initiation factor activity"/>
    <property type="evidence" value="ECO:0007669"/>
    <property type="project" value="UniProtKB-KW"/>
</dbReference>
<keyword evidence="10" id="KW-0648">Protein biosynthesis</keyword>
<dbReference type="InterPro" id="IPR014001">
    <property type="entry name" value="Helicase_ATP-bd"/>
</dbReference>
<dbReference type="Pfam" id="PF00271">
    <property type="entry name" value="Helicase_C"/>
    <property type="match status" value="1"/>
</dbReference>
<dbReference type="GO" id="GO:0003724">
    <property type="term" value="F:RNA helicase activity"/>
    <property type="evidence" value="ECO:0007669"/>
    <property type="project" value="UniProtKB-EC"/>
</dbReference>
<dbReference type="Pfam" id="PF00270">
    <property type="entry name" value="DEAD"/>
    <property type="match status" value="1"/>
</dbReference>
<dbReference type="InterPro" id="IPR011545">
    <property type="entry name" value="DEAD/DEAH_box_helicase_dom"/>
</dbReference>
<dbReference type="InterPro" id="IPR001650">
    <property type="entry name" value="Helicase_C-like"/>
</dbReference>
<dbReference type="GO" id="GO:0005829">
    <property type="term" value="C:cytosol"/>
    <property type="evidence" value="ECO:0007669"/>
    <property type="project" value="TreeGrafter"/>
</dbReference>
<feature type="domain" description="Helicase ATP-binding" evidence="7">
    <location>
        <begin position="71"/>
        <end position="243"/>
    </location>
</feature>
<keyword evidence="5" id="KW-0067">ATP-binding</keyword>
<dbReference type="GO" id="GO:0005524">
    <property type="term" value="F:ATP binding"/>
    <property type="evidence" value="ECO:0007669"/>
    <property type="project" value="UniProtKB-KW"/>
</dbReference>
<evidence type="ECO:0000259" key="7">
    <source>
        <dbReference type="PROSITE" id="PS51192"/>
    </source>
</evidence>
<keyword evidence="11" id="KW-1185">Reference proteome</keyword>
<dbReference type="PANTHER" id="PTHR47959">
    <property type="entry name" value="ATP-DEPENDENT RNA HELICASE RHLE-RELATED"/>
    <property type="match status" value="1"/>
</dbReference>
<proteinExistence type="predicted"/>
<dbReference type="PROSITE" id="PS51192">
    <property type="entry name" value="HELICASE_ATP_BIND_1"/>
    <property type="match status" value="1"/>
</dbReference>
<feature type="short sequence motif" description="Q motif" evidence="6">
    <location>
        <begin position="40"/>
        <end position="68"/>
    </location>
</feature>
<dbReference type="EMBL" id="JWZT01004591">
    <property type="protein sequence ID" value="KII63798.1"/>
    <property type="molecule type" value="Genomic_DNA"/>
</dbReference>
<evidence type="ECO:0000256" key="5">
    <source>
        <dbReference type="ARBA" id="ARBA00022840"/>
    </source>
</evidence>
<evidence type="ECO:0000259" key="9">
    <source>
        <dbReference type="PROSITE" id="PS51195"/>
    </source>
</evidence>
<keyword evidence="2" id="KW-0547">Nucleotide-binding</keyword>
<organism evidence="10 11">
    <name type="scientific">Thelohanellus kitauei</name>
    <name type="common">Myxosporean</name>
    <dbReference type="NCBI Taxonomy" id="669202"/>
    <lineage>
        <taxon>Eukaryota</taxon>
        <taxon>Metazoa</taxon>
        <taxon>Cnidaria</taxon>
        <taxon>Myxozoa</taxon>
        <taxon>Myxosporea</taxon>
        <taxon>Bivalvulida</taxon>
        <taxon>Platysporina</taxon>
        <taxon>Myxobolidae</taxon>
        <taxon>Thelohanellus</taxon>
    </lineage>
</organism>
<dbReference type="InterPro" id="IPR027417">
    <property type="entry name" value="P-loop_NTPase"/>
</dbReference>
<evidence type="ECO:0000256" key="3">
    <source>
        <dbReference type="ARBA" id="ARBA00022801"/>
    </source>
</evidence>
<evidence type="ECO:0000259" key="8">
    <source>
        <dbReference type="PROSITE" id="PS51194"/>
    </source>
</evidence>
<evidence type="ECO:0000256" key="6">
    <source>
        <dbReference type="PROSITE-ProRule" id="PRU00552"/>
    </source>
</evidence>
<dbReference type="PANTHER" id="PTHR47959:SF1">
    <property type="entry name" value="ATP-DEPENDENT RNA HELICASE DBPA"/>
    <property type="match status" value="1"/>
</dbReference>
<dbReference type="SUPFAM" id="SSF52540">
    <property type="entry name" value="P-loop containing nucleoside triphosphate hydrolases"/>
    <property type="match status" value="1"/>
</dbReference>
<dbReference type="InterPro" id="IPR014014">
    <property type="entry name" value="RNA_helicase_DEAD_Q_motif"/>
</dbReference>
<dbReference type="OrthoDB" id="10265785at2759"/>
<dbReference type="EC" id="3.6.4.13" evidence="1"/>
<dbReference type="CDD" id="cd18787">
    <property type="entry name" value="SF2_C_DEAD"/>
    <property type="match status" value="1"/>
</dbReference>
<dbReference type="GO" id="GO:0003676">
    <property type="term" value="F:nucleic acid binding"/>
    <property type="evidence" value="ECO:0007669"/>
    <property type="project" value="InterPro"/>
</dbReference>
<evidence type="ECO:0000313" key="11">
    <source>
        <dbReference type="Proteomes" id="UP000031668"/>
    </source>
</evidence>
<keyword evidence="4" id="KW-0347">Helicase</keyword>
<dbReference type="AlphaFoldDB" id="A0A0C2IER9"/>
<dbReference type="Gene3D" id="3.40.50.300">
    <property type="entry name" value="P-loop containing nucleotide triphosphate hydrolases"/>
    <property type="match status" value="2"/>
</dbReference>
<dbReference type="PROSITE" id="PS51194">
    <property type="entry name" value="HELICASE_CTER"/>
    <property type="match status" value="1"/>
</dbReference>
<dbReference type="Proteomes" id="UP000031668">
    <property type="component" value="Unassembled WGS sequence"/>
</dbReference>
<sequence length="415" mass="46748">MESSIAEAQVEIKRDADLDQRGKQIDENCVIEGNFDVVIHEFQDLNLKTELLKGIYSHGFQRPSPIQARAIVPCIAGRDVLAQAQSGTGKTATFVISSLQRVDVDFVGGPQVLVVVPTRELALQILSVYVNIGQYMKVKCLNLIGGLDINQDKDQLRNKNPHVIICTAGRACHLLQEGHLDLSSLKVIILDEADAMLDRSFIEGVYGLFKSSPTDVQVILLSATFPQYVEDIIEKFMRDPIRLVVKKEQLTLQVIKQYYTVVPNRNVKVDAVIDILKACSAPQMLIFCNRTDEATTLCNILRKEGFEAEFLHSVLSQQERQGIMDRFRTSETKLLISTNLISRGIDIQTVSMVINFDFPRDKETYLHRIGRSGRYGRRGMAINLILEGELPQVKEMEQFYGTTIAELPANFYELL</sequence>
<name>A0A0C2IER9_THEKT</name>
<reference evidence="10 11" key="1">
    <citation type="journal article" date="2014" name="Genome Biol. Evol.">
        <title>The genome of the myxosporean Thelohanellus kitauei shows adaptations to nutrient acquisition within its fish host.</title>
        <authorList>
            <person name="Yang Y."/>
            <person name="Xiong J."/>
            <person name="Zhou Z."/>
            <person name="Huo F."/>
            <person name="Miao W."/>
            <person name="Ran C."/>
            <person name="Liu Y."/>
            <person name="Zhang J."/>
            <person name="Feng J."/>
            <person name="Wang M."/>
            <person name="Wang M."/>
            <person name="Wang L."/>
            <person name="Yao B."/>
        </authorList>
    </citation>
    <scope>NUCLEOTIDE SEQUENCE [LARGE SCALE GENOMIC DNA]</scope>
    <source>
        <strain evidence="10">Wuqing</strain>
    </source>
</reference>
<feature type="domain" description="DEAD-box RNA helicase Q" evidence="9">
    <location>
        <begin position="40"/>
        <end position="68"/>
    </location>
</feature>
<evidence type="ECO:0000313" key="10">
    <source>
        <dbReference type="EMBL" id="KII63798.1"/>
    </source>
</evidence>
<evidence type="ECO:0000256" key="4">
    <source>
        <dbReference type="ARBA" id="ARBA00022806"/>
    </source>
</evidence>